<sequence length="356" mass="38419">MTTTRPEGDPPAGSKRPLASRRALMLGGGAVVAGGVVSLTAGHLVHNHRRAVLDDRPRQIALAWPNPELDPVLTAALQKDIFAAHNLDVSLIDSVGSGRQAIDALRDGRAVVAAAPVLTWLQTFAGGVQDARLFCGARPCTFRLLVRKAAGIPRVDQMKGHSIAILRENSADRLFFSIMLKRKGVDPAAQITWRPMGLDDVGAALQDGSIDAVAGHDPIIWEVLQRYRPLVNGLFNSVDGNYGQRTNMALAMSAQSFAEDPVLASVLAASFHEAGKWVVRNPQEAVTLLADHTQTLGAATLREMLLHEPAPTIALGHALRVQVEQYIDELKLLDMFPTLENATSYAHRICVDLPTE</sequence>
<organism evidence="3 4">
    <name type="scientific">Ameyamaea chiangmaiensis</name>
    <dbReference type="NCBI Taxonomy" id="442969"/>
    <lineage>
        <taxon>Bacteria</taxon>
        <taxon>Pseudomonadati</taxon>
        <taxon>Pseudomonadota</taxon>
        <taxon>Alphaproteobacteria</taxon>
        <taxon>Acetobacterales</taxon>
        <taxon>Acetobacteraceae</taxon>
        <taxon>Ameyamaea</taxon>
    </lineage>
</organism>
<proteinExistence type="predicted"/>
<feature type="domain" description="SsuA/THI5-like" evidence="2">
    <location>
        <begin position="74"/>
        <end position="285"/>
    </location>
</feature>
<keyword evidence="1" id="KW-0812">Transmembrane</keyword>
<dbReference type="RefSeq" id="WP_176613711.1">
    <property type="nucleotide sequence ID" value="NZ_JABXXR010000063.1"/>
</dbReference>
<keyword evidence="1" id="KW-0472">Membrane</keyword>
<feature type="transmembrane region" description="Helical" evidence="1">
    <location>
        <begin position="23"/>
        <end position="45"/>
    </location>
</feature>
<dbReference type="Proteomes" id="UP000585665">
    <property type="component" value="Unassembled WGS sequence"/>
</dbReference>
<dbReference type="EMBL" id="JABXXR010000063">
    <property type="protein sequence ID" value="NVN40772.1"/>
    <property type="molecule type" value="Genomic_DNA"/>
</dbReference>
<dbReference type="SUPFAM" id="SSF53850">
    <property type="entry name" value="Periplasmic binding protein-like II"/>
    <property type="match status" value="1"/>
</dbReference>
<dbReference type="Pfam" id="PF09084">
    <property type="entry name" value="NMT1"/>
    <property type="match status" value="1"/>
</dbReference>
<protein>
    <submittedName>
        <fullName evidence="3">ABC transporter substrate-binding protein</fullName>
    </submittedName>
</protein>
<dbReference type="InterPro" id="IPR015168">
    <property type="entry name" value="SsuA/THI5"/>
</dbReference>
<evidence type="ECO:0000313" key="4">
    <source>
        <dbReference type="Proteomes" id="UP000585665"/>
    </source>
</evidence>
<accession>A0A850PFU4</accession>
<reference evidence="3 4" key="1">
    <citation type="submission" date="2020-06" db="EMBL/GenBank/DDBJ databases">
        <title>Description of novel acetic acid bacteria.</title>
        <authorList>
            <person name="Sombolestani A."/>
        </authorList>
    </citation>
    <scope>NUCLEOTIDE SEQUENCE [LARGE SCALE GENOMIC DNA]</scope>
    <source>
        <strain evidence="3 4">LMG 27010</strain>
    </source>
</reference>
<dbReference type="PANTHER" id="PTHR30024:SF21">
    <property type="entry name" value="ABC TRANSPORTER SUBSTRATE-BINDING PROTEIN"/>
    <property type="match status" value="1"/>
</dbReference>
<evidence type="ECO:0000259" key="2">
    <source>
        <dbReference type="Pfam" id="PF09084"/>
    </source>
</evidence>
<name>A0A850PFU4_9PROT</name>
<evidence type="ECO:0000313" key="3">
    <source>
        <dbReference type="EMBL" id="NVN40772.1"/>
    </source>
</evidence>
<keyword evidence="4" id="KW-1185">Reference proteome</keyword>
<comment type="caution">
    <text evidence="3">The sequence shown here is derived from an EMBL/GenBank/DDBJ whole genome shotgun (WGS) entry which is preliminary data.</text>
</comment>
<gene>
    <name evidence="3" type="ORF">HUK82_09375</name>
</gene>
<dbReference type="AlphaFoldDB" id="A0A850PFU4"/>
<keyword evidence="1" id="KW-1133">Transmembrane helix</keyword>
<evidence type="ECO:0000256" key="1">
    <source>
        <dbReference type="SAM" id="Phobius"/>
    </source>
</evidence>
<dbReference type="Gene3D" id="3.40.190.10">
    <property type="entry name" value="Periplasmic binding protein-like II"/>
    <property type="match status" value="2"/>
</dbReference>
<dbReference type="PANTHER" id="PTHR30024">
    <property type="entry name" value="ALIPHATIC SULFONATES-BINDING PROTEIN-RELATED"/>
    <property type="match status" value="1"/>
</dbReference>